<dbReference type="GO" id="GO:0004383">
    <property type="term" value="F:guanylate cyclase activity"/>
    <property type="evidence" value="ECO:0007669"/>
    <property type="project" value="UniProtKB-EC"/>
</dbReference>
<comment type="caution">
    <text evidence="5">The sequence shown here is derived from an EMBL/GenBank/DDBJ whole genome shotgun (WGS) entry which is preliminary data.</text>
</comment>
<reference evidence="5" key="1">
    <citation type="journal article" date="2020" name="Ecol. Evol.">
        <title>Genome structure and content of the rice root-knot nematode (Meloidogyne graminicola).</title>
        <authorList>
            <person name="Phan N.T."/>
            <person name="Danchin E.G.J."/>
            <person name="Klopp C."/>
            <person name="Perfus-Barbeoch L."/>
            <person name="Kozlowski D.K."/>
            <person name="Koutsovoulos G.D."/>
            <person name="Lopez-Roques C."/>
            <person name="Bouchez O."/>
            <person name="Zahm M."/>
            <person name="Besnard G."/>
            <person name="Bellafiore S."/>
        </authorList>
    </citation>
    <scope>NUCLEOTIDE SEQUENCE</scope>
    <source>
        <strain evidence="5">VN-18</strain>
    </source>
</reference>
<evidence type="ECO:0000256" key="3">
    <source>
        <dbReference type="SAM" id="Phobius"/>
    </source>
</evidence>
<evidence type="ECO:0000313" key="6">
    <source>
        <dbReference type="Proteomes" id="UP000605970"/>
    </source>
</evidence>
<protein>
    <recommendedName>
        <fullName evidence="4">Guanylate cyclase domain-containing protein</fullName>
    </recommendedName>
</protein>
<feature type="transmembrane region" description="Helical" evidence="3">
    <location>
        <begin position="169"/>
        <end position="189"/>
    </location>
</feature>
<evidence type="ECO:0000259" key="4">
    <source>
        <dbReference type="PROSITE" id="PS50125"/>
    </source>
</evidence>
<name>A0A8T0A0J8_9BILA</name>
<evidence type="ECO:0000256" key="1">
    <source>
        <dbReference type="ARBA" id="ARBA00001436"/>
    </source>
</evidence>
<comment type="catalytic activity">
    <reaction evidence="1">
        <text>GTP = 3',5'-cyclic GMP + diphosphate</text>
        <dbReference type="Rhea" id="RHEA:13665"/>
        <dbReference type="ChEBI" id="CHEBI:33019"/>
        <dbReference type="ChEBI" id="CHEBI:37565"/>
        <dbReference type="ChEBI" id="CHEBI:57746"/>
        <dbReference type="EC" id="4.6.1.2"/>
    </reaction>
</comment>
<organism evidence="5 6">
    <name type="scientific">Meloidogyne graminicola</name>
    <dbReference type="NCBI Taxonomy" id="189291"/>
    <lineage>
        <taxon>Eukaryota</taxon>
        <taxon>Metazoa</taxon>
        <taxon>Ecdysozoa</taxon>
        <taxon>Nematoda</taxon>
        <taxon>Chromadorea</taxon>
        <taxon>Rhabditida</taxon>
        <taxon>Tylenchina</taxon>
        <taxon>Tylenchomorpha</taxon>
        <taxon>Tylenchoidea</taxon>
        <taxon>Meloidogynidae</taxon>
        <taxon>Meloidogyninae</taxon>
        <taxon>Meloidogyne</taxon>
    </lineage>
</organism>
<feature type="domain" description="Guanylate cyclase" evidence="4">
    <location>
        <begin position="249"/>
        <end position="389"/>
    </location>
</feature>
<feature type="transmembrane region" description="Helical" evidence="3">
    <location>
        <begin position="195"/>
        <end position="215"/>
    </location>
</feature>
<keyword evidence="6" id="KW-1185">Reference proteome</keyword>
<dbReference type="SUPFAM" id="SSF55073">
    <property type="entry name" value="Nucleotide cyclase"/>
    <property type="match status" value="1"/>
</dbReference>
<dbReference type="AlphaFoldDB" id="A0A8T0A0J8"/>
<dbReference type="Gene3D" id="3.30.70.1230">
    <property type="entry name" value="Nucleotide cyclase"/>
    <property type="match status" value="1"/>
</dbReference>
<keyword evidence="3" id="KW-0472">Membrane</keyword>
<dbReference type="InterPro" id="IPR001054">
    <property type="entry name" value="A/G_cyclase"/>
</dbReference>
<dbReference type="EMBL" id="JABEBT010000004">
    <property type="protein sequence ID" value="KAF7639544.1"/>
    <property type="molecule type" value="Genomic_DNA"/>
</dbReference>
<sequence>MAIDAAIYLVNNNCSNNSILLSEDTWRYLEKDKFNAERISQGTWKLIIKKENISSNIQPLLFQYLQNVFLYLHYNKCSSPLYANILESFCHFVTRTSLGYCVTVLLVITALCTCGLANTYSCPIVDLPTKTDIISTTTTPCQPYQFSAISLALWMLLCSAFLRLSSTLLLFILLFSIVLFCPHLFITHSDLYPNLLARLDILTLLIGLSFLIFLLARRNELLLRMDFLALLKALPLHIALNFGSRNEPFSHLCPSVGILTAKIGKPGDWIGEFGFDRLNRLICEIDQRLGQLSECSRLEKVRTSHCFYTAACGILPELAKNVHDTPCTIGEQLASLAELAKFIQDLAESEGLDIAIGLDYGSALSMVVGGDRPRYELIGQPNTRAKKLSEAASALGSNCILLSEDVFLALRPRSQFYFDENNALSVAPGLIAYSLLRSLPNTIKQNNNNIKLINTSPIPPPLPPHRTNSQQQQQNNNTNNIIIKENKIINNSENNNNNIIIKQNIHSNPLLIKTNNNNNIIHSSAQSLCSSELFSIDLNLETDNSLEMEWVTPEMVANGQYRLYPESPQNNTTIYKSERADIYSEFSDAEDQINKNKLWRHPSSISTNGAYPSNNTSLNKKHSKIQRRYTCNNNGNNISTGGSDFSLSLLAGDNLRGNNNNNTISLQRLSKAANKMDKMLKEMAGIPLQNKNNSQQQNHPFPECFFPKEDWSTNNNDILIEGHYCHQHSMSEYENATNCSRRSLASCLSDFEEFNNNQRRKSISKLERLRQSLILNNNEHKRSWRSNSYNKNKLIIIGGDGNEADRSCSPSIGSMQQFSPNNNNKTTTSKLLKALKWRQSVSHSIGYDDEYELASIPLSSSYASSVSVTSWGDEKQQNVLPSVGENSHFIPIDAEDGEDKKDEKYSKYENKLIGDTNSLKKQMLELSREIRRDFGEFQLSRFSNDLEDCQQNNQNKPLEDEII</sequence>
<evidence type="ECO:0000256" key="2">
    <source>
        <dbReference type="ARBA" id="ARBA00023239"/>
    </source>
</evidence>
<dbReference type="Pfam" id="PF00211">
    <property type="entry name" value="Guanylate_cyc"/>
    <property type="match status" value="1"/>
</dbReference>
<proteinExistence type="predicted"/>
<keyword evidence="3" id="KW-0812">Transmembrane</keyword>
<dbReference type="GO" id="GO:0035556">
    <property type="term" value="P:intracellular signal transduction"/>
    <property type="evidence" value="ECO:0007669"/>
    <property type="project" value="InterPro"/>
</dbReference>
<gene>
    <name evidence="5" type="ORF">Mgra_00000873</name>
</gene>
<keyword evidence="2" id="KW-0456">Lyase</keyword>
<dbReference type="Proteomes" id="UP000605970">
    <property type="component" value="Unassembled WGS sequence"/>
</dbReference>
<dbReference type="InterPro" id="IPR029787">
    <property type="entry name" value="Nucleotide_cyclase"/>
</dbReference>
<accession>A0A8T0A0J8</accession>
<evidence type="ECO:0000313" key="5">
    <source>
        <dbReference type="EMBL" id="KAF7639544.1"/>
    </source>
</evidence>
<keyword evidence="3" id="KW-1133">Transmembrane helix</keyword>
<dbReference type="PROSITE" id="PS50125">
    <property type="entry name" value="GUANYLATE_CYCLASE_2"/>
    <property type="match status" value="1"/>
</dbReference>
<dbReference type="OrthoDB" id="5867840at2759"/>